<sequence>MSGYVYNLIVTNVWDASFLSQILGLIGVFSLFILPASLVILPAARWSIQTPGWQRKSRPIQIVFLSAGTILAVAMYLTRSLWEHLVFIPDGWFMPLLLWIVPSYLLSFNTGLLMGQRAYWSMGFVSAIPQIGRPLLLAIALLLGMSGSPMVALWVLVAAVWLGTVYGSVRIAQLHHRQESAVSLPVSLGATGMSSLVVNIWLTWDIAVAYLVLEPEQMAVYSIVSSLGKMPFYLASHVANMGINESAVKGIKVFKVNFLILLIGIVCSLGAVICGDFLMGMFKVSTDISVFIWYLIANTVLAMVYFIIGIEAQSGRHMWISTGVCAAVWTAYSLARKPDLNELIIALFVALLLSLVLTIALVRGVQRLDVIRLLKNKQDVKQ</sequence>
<evidence type="ECO:0000313" key="2">
    <source>
        <dbReference type="EMBL" id="MFB9326947.1"/>
    </source>
</evidence>
<feature type="transmembrane region" description="Helical" evidence="1">
    <location>
        <begin position="291"/>
        <end position="310"/>
    </location>
</feature>
<feature type="transmembrane region" description="Helical" evidence="1">
    <location>
        <begin position="341"/>
        <end position="362"/>
    </location>
</feature>
<keyword evidence="1" id="KW-0472">Membrane</keyword>
<feature type="transmembrane region" description="Helical" evidence="1">
    <location>
        <begin position="317"/>
        <end position="335"/>
    </location>
</feature>
<accession>A0ABV5KS51</accession>
<dbReference type="EMBL" id="JBHMDO010000022">
    <property type="protein sequence ID" value="MFB9326947.1"/>
    <property type="molecule type" value="Genomic_DNA"/>
</dbReference>
<dbReference type="Proteomes" id="UP001589747">
    <property type="component" value="Unassembled WGS sequence"/>
</dbReference>
<gene>
    <name evidence="2" type="ORF">ACFFSY_13550</name>
</gene>
<name>A0ABV5KS51_9BACL</name>
<feature type="transmembrane region" description="Helical" evidence="1">
    <location>
        <begin position="218"/>
        <end position="235"/>
    </location>
</feature>
<reference evidence="2 3" key="1">
    <citation type="submission" date="2024-09" db="EMBL/GenBank/DDBJ databases">
        <authorList>
            <person name="Sun Q."/>
            <person name="Mori K."/>
        </authorList>
    </citation>
    <scope>NUCLEOTIDE SEQUENCE [LARGE SCALE GENOMIC DNA]</scope>
    <source>
        <strain evidence="2 3">TISTR 2452</strain>
    </source>
</reference>
<evidence type="ECO:0000256" key="1">
    <source>
        <dbReference type="SAM" id="Phobius"/>
    </source>
</evidence>
<feature type="transmembrane region" description="Helical" evidence="1">
    <location>
        <begin position="91"/>
        <end position="112"/>
    </location>
</feature>
<keyword evidence="1" id="KW-1133">Transmembrane helix</keyword>
<comment type="caution">
    <text evidence="2">The sequence shown here is derived from an EMBL/GenBank/DDBJ whole genome shotgun (WGS) entry which is preliminary data.</text>
</comment>
<keyword evidence="1" id="KW-0812">Transmembrane</keyword>
<feature type="transmembrane region" description="Helical" evidence="1">
    <location>
        <begin position="20"/>
        <end position="41"/>
    </location>
</feature>
<protein>
    <submittedName>
        <fullName evidence="2">Uncharacterized protein</fullName>
    </submittedName>
</protein>
<feature type="transmembrane region" description="Helical" evidence="1">
    <location>
        <begin position="256"/>
        <end position="279"/>
    </location>
</feature>
<proteinExistence type="predicted"/>
<feature type="transmembrane region" description="Helical" evidence="1">
    <location>
        <begin position="151"/>
        <end position="169"/>
    </location>
</feature>
<organism evidence="2 3">
    <name type="scientific">Paenibacillus aurantiacus</name>
    <dbReference type="NCBI Taxonomy" id="1936118"/>
    <lineage>
        <taxon>Bacteria</taxon>
        <taxon>Bacillati</taxon>
        <taxon>Bacillota</taxon>
        <taxon>Bacilli</taxon>
        <taxon>Bacillales</taxon>
        <taxon>Paenibacillaceae</taxon>
        <taxon>Paenibacillus</taxon>
    </lineage>
</organism>
<feature type="transmembrane region" description="Helical" evidence="1">
    <location>
        <begin position="181"/>
        <end position="202"/>
    </location>
</feature>
<keyword evidence="3" id="KW-1185">Reference proteome</keyword>
<feature type="transmembrane region" description="Helical" evidence="1">
    <location>
        <begin position="62"/>
        <end position="79"/>
    </location>
</feature>
<feature type="transmembrane region" description="Helical" evidence="1">
    <location>
        <begin position="124"/>
        <end position="145"/>
    </location>
</feature>
<evidence type="ECO:0000313" key="3">
    <source>
        <dbReference type="Proteomes" id="UP001589747"/>
    </source>
</evidence>